<comment type="caution">
    <text evidence="2">The sequence shown here is derived from an EMBL/GenBank/DDBJ whole genome shotgun (WGS) entry which is preliminary data.</text>
</comment>
<protein>
    <submittedName>
        <fullName evidence="2">Uncharacterized protein</fullName>
    </submittedName>
</protein>
<sequence>MYKDADINWTLVVCCQSVRRRLDQRTSGAVNHRVDQWLNDHSTDRREVLPASITITAQDMKLDARGGIQHATRPAITSRILLRLGIALAERLDKPGSVPGRVTGISACGNRPGRCRWSASLLGDIPFPPLRPLSFRRCYILTSTTLIGSRDLAPHFPKRLPAARPIRILQLHEVANQTRYLLSEHRAANEKMGTPTSKELTRHLVSMNLAIGCSRGAGMKGRGKRENPEKTRRPTIETLENTKYHFTHTQGAAVVERLDFFLPANANRVQSPRILPDDAAGRRLFSGIFRFLRSFHSGTAPYSTRSPSSAHKTSLLRGLFTLSLYLRTLFGIRNGRLRTVVLLSAVPSQTSTTCYISTIVDSVAERVNNVCIHCTGVLIAGCNGNDIYWTGRFCWLKNSFEIFARNCFSSILGNNRYLATGNKTTLNLEAAVAQQLEHLSYTKGALSVLASGNRAGRCRWSMGFLGVHLFPPPLHSSAAPYSPHFTLIGFQGLVVKSHPNLSTQQHSEISTTSAAAEARTGGAHMTDLESKLRGVGKRENAEKSGATVVECLERSPPTKAIRVRFLAGLVHGFPRVGIVPGRSHISASLLGDLPFPPPSIPGAAPYPHDSSLIGSQDHRQPPKPLNSTRKKPPNNGIVQVRFPQRQIRRIFRARLWRRTSVGSDWRFPDLLVGLPIGKLRSGHNCADAWLSESFDHAVRSYRFQSRTMRATIERASFIHWLLHTREVVPFLTELHVIGADNCEVFIYWRRVIQYVQYEECFNDKRAAEHAVSGVIGHLVQLPRQWKGGKERQIVKREVPFNAPTHRSLPLTATHTGLLLVTSRAEEVDRKHERAIVAFREFDRSPRPAERMKVDLWRWPYDRKYFREIHLSLLVYTDVDVPKPISMMQSVARQLTSRDVLSSTPRQGTAPVHNVCSVVVTLLESRRATSYGYNSSHPVWHALYECLQDIHGDSSPFLLQPFHELSNGFWPRLTSPHPAIQFVPKMFYRVEVGALGGPDIEVQHDLKYFREKRLSLKRFSQYCDALRGAVAKQNKAACLRRPTELHEVRASELPAADGNRLEEEEELTVGSMVPIADKTAALLRNRSAIVGVKRIASHRIATQHSIAKRA</sequence>
<evidence type="ECO:0000313" key="2">
    <source>
        <dbReference type="EMBL" id="KAJ8879943.1"/>
    </source>
</evidence>
<accession>A0ABQ9H6P9</accession>
<gene>
    <name evidence="2" type="ORF">PR048_020564</name>
</gene>
<evidence type="ECO:0000256" key="1">
    <source>
        <dbReference type="SAM" id="MobiDB-lite"/>
    </source>
</evidence>
<organism evidence="2 3">
    <name type="scientific">Dryococelus australis</name>
    <dbReference type="NCBI Taxonomy" id="614101"/>
    <lineage>
        <taxon>Eukaryota</taxon>
        <taxon>Metazoa</taxon>
        <taxon>Ecdysozoa</taxon>
        <taxon>Arthropoda</taxon>
        <taxon>Hexapoda</taxon>
        <taxon>Insecta</taxon>
        <taxon>Pterygota</taxon>
        <taxon>Neoptera</taxon>
        <taxon>Polyneoptera</taxon>
        <taxon>Phasmatodea</taxon>
        <taxon>Verophasmatodea</taxon>
        <taxon>Anareolatae</taxon>
        <taxon>Phasmatidae</taxon>
        <taxon>Eurycanthinae</taxon>
        <taxon>Dryococelus</taxon>
    </lineage>
</organism>
<dbReference type="EMBL" id="JARBHB010000007">
    <property type="protein sequence ID" value="KAJ8879943.1"/>
    <property type="molecule type" value="Genomic_DNA"/>
</dbReference>
<name>A0ABQ9H6P9_9NEOP</name>
<dbReference type="Proteomes" id="UP001159363">
    <property type="component" value="Chromosome 6"/>
</dbReference>
<evidence type="ECO:0000313" key="3">
    <source>
        <dbReference type="Proteomes" id="UP001159363"/>
    </source>
</evidence>
<feature type="region of interest" description="Disordered" evidence="1">
    <location>
        <begin position="600"/>
        <end position="636"/>
    </location>
</feature>
<reference evidence="2 3" key="1">
    <citation type="submission" date="2023-02" db="EMBL/GenBank/DDBJ databases">
        <title>LHISI_Scaffold_Assembly.</title>
        <authorList>
            <person name="Stuart O.P."/>
            <person name="Cleave R."/>
            <person name="Magrath M.J.L."/>
            <person name="Mikheyev A.S."/>
        </authorList>
    </citation>
    <scope>NUCLEOTIDE SEQUENCE [LARGE SCALE GENOMIC DNA]</scope>
    <source>
        <strain evidence="2">Daus_M_001</strain>
        <tissue evidence="2">Leg muscle</tissue>
    </source>
</reference>
<keyword evidence="3" id="KW-1185">Reference proteome</keyword>
<proteinExistence type="predicted"/>